<keyword evidence="9 13" id="KW-0418">Kinase</keyword>
<evidence type="ECO:0000256" key="14">
    <source>
        <dbReference type="SAM" id="MobiDB-lite"/>
    </source>
</evidence>
<dbReference type="GO" id="GO:0009244">
    <property type="term" value="P:lipopolysaccharide core region biosynthetic process"/>
    <property type="evidence" value="ECO:0007669"/>
    <property type="project" value="TreeGrafter"/>
</dbReference>
<dbReference type="EMBL" id="SMTF01000021">
    <property type="protein sequence ID" value="TDK19966.1"/>
    <property type="molecule type" value="Genomic_DNA"/>
</dbReference>
<comment type="similarity">
    <text evidence="13">Belongs to the LpxK family.</text>
</comment>
<evidence type="ECO:0000256" key="10">
    <source>
        <dbReference type="ARBA" id="ARBA00022840"/>
    </source>
</evidence>
<reference evidence="15 16" key="1">
    <citation type="submission" date="2019-03" db="EMBL/GenBank/DDBJ databases">
        <title>Luteimonas zhaokaii sp.nov., isolated from the rectal contents of Plateau pika in Yushu, Qinghai Province, China.</title>
        <authorList>
            <person name="Zhang G."/>
        </authorList>
    </citation>
    <scope>NUCLEOTIDE SEQUENCE [LARGE SCALE GENOMIC DNA]</scope>
    <source>
        <strain evidence="15 16">B9</strain>
    </source>
</reference>
<dbReference type="UniPathway" id="UPA00359">
    <property type="reaction ID" value="UER00482"/>
</dbReference>
<dbReference type="GO" id="GO:0005886">
    <property type="term" value="C:plasma membrane"/>
    <property type="evidence" value="ECO:0007669"/>
    <property type="project" value="TreeGrafter"/>
</dbReference>
<dbReference type="InterPro" id="IPR003758">
    <property type="entry name" value="LpxK"/>
</dbReference>
<dbReference type="AlphaFoldDB" id="A0A4R5TQI0"/>
<evidence type="ECO:0000313" key="16">
    <source>
        <dbReference type="Proteomes" id="UP000294796"/>
    </source>
</evidence>
<keyword evidence="16" id="KW-1185">Reference proteome</keyword>
<dbReference type="PANTHER" id="PTHR42724">
    <property type="entry name" value="TETRAACYLDISACCHARIDE 4'-KINASE"/>
    <property type="match status" value="1"/>
</dbReference>
<dbReference type="Proteomes" id="UP000294796">
    <property type="component" value="Unassembled WGS sequence"/>
</dbReference>
<evidence type="ECO:0000256" key="12">
    <source>
        <dbReference type="ARBA" id="ARBA00029757"/>
    </source>
</evidence>
<dbReference type="SUPFAM" id="SSF52540">
    <property type="entry name" value="P-loop containing nucleoside triphosphate hydrolases"/>
    <property type="match status" value="1"/>
</dbReference>
<dbReference type="NCBIfam" id="TIGR00682">
    <property type="entry name" value="lpxK"/>
    <property type="match status" value="1"/>
</dbReference>
<protein>
    <recommendedName>
        <fullName evidence="4 13">Tetraacyldisaccharide 4'-kinase</fullName>
        <ecNumber evidence="3 13">2.7.1.130</ecNumber>
    </recommendedName>
    <alternativeName>
        <fullName evidence="12 13">Lipid A 4'-kinase</fullName>
    </alternativeName>
</protein>
<evidence type="ECO:0000256" key="7">
    <source>
        <dbReference type="ARBA" id="ARBA00022679"/>
    </source>
</evidence>
<keyword evidence="10 13" id="KW-0067">ATP-binding</keyword>
<feature type="region of interest" description="Disordered" evidence="14">
    <location>
        <begin position="86"/>
        <end position="107"/>
    </location>
</feature>
<dbReference type="Pfam" id="PF02606">
    <property type="entry name" value="LpxK"/>
    <property type="match status" value="1"/>
</dbReference>
<dbReference type="RefSeq" id="WP_133323682.1">
    <property type="nucleotide sequence ID" value="NZ_SMTF01000021.1"/>
</dbReference>
<evidence type="ECO:0000256" key="11">
    <source>
        <dbReference type="ARBA" id="ARBA00023098"/>
    </source>
</evidence>
<gene>
    <name evidence="13" type="primary">lpxK</name>
    <name evidence="15" type="ORF">E2F46_16500</name>
</gene>
<accession>A0A4R5TQI0</accession>
<organism evidence="15 16">
    <name type="scientific">Luteimonas aestuarii</name>
    <dbReference type="NCBI Taxonomy" id="453837"/>
    <lineage>
        <taxon>Bacteria</taxon>
        <taxon>Pseudomonadati</taxon>
        <taxon>Pseudomonadota</taxon>
        <taxon>Gammaproteobacteria</taxon>
        <taxon>Lysobacterales</taxon>
        <taxon>Lysobacteraceae</taxon>
        <taxon>Luteimonas</taxon>
    </lineage>
</organism>
<dbReference type="InterPro" id="IPR027417">
    <property type="entry name" value="P-loop_NTPase"/>
</dbReference>
<evidence type="ECO:0000313" key="15">
    <source>
        <dbReference type="EMBL" id="TDK19966.1"/>
    </source>
</evidence>
<dbReference type="PANTHER" id="PTHR42724:SF1">
    <property type="entry name" value="TETRAACYLDISACCHARIDE 4'-KINASE, MITOCHONDRIAL-RELATED"/>
    <property type="match status" value="1"/>
</dbReference>
<dbReference type="GO" id="GO:0009029">
    <property type="term" value="F:lipid-A 4'-kinase activity"/>
    <property type="evidence" value="ECO:0007669"/>
    <property type="project" value="UniProtKB-UniRule"/>
</dbReference>
<dbReference type="OrthoDB" id="9766423at2"/>
<dbReference type="GO" id="GO:0009245">
    <property type="term" value="P:lipid A biosynthetic process"/>
    <property type="evidence" value="ECO:0007669"/>
    <property type="project" value="UniProtKB-UniRule"/>
</dbReference>
<proteinExistence type="inferred from homology"/>
<dbReference type="GO" id="GO:0005524">
    <property type="term" value="F:ATP binding"/>
    <property type="evidence" value="ECO:0007669"/>
    <property type="project" value="UniProtKB-UniRule"/>
</dbReference>
<evidence type="ECO:0000256" key="1">
    <source>
        <dbReference type="ARBA" id="ARBA00002274"/>
    </source>
</evidence>
<keyword evidence="6 13" id="KW-0441">Lipid A biosynthesis</keyword>
<comment type="function">
    <text evidence="1 13">Transfers the gamma-phosphate of ATP to the 4'-position of a tetraacyldisaccharide 1-phosphate intermediate (termed DS-1-P) to form tetraacyldisaccharide 1,4'-bis-phosphate (lipid IVA).</text>
</comment>
<dbReference type="EC" id="2.7.1.130" evidence="3 13"/>
<comment type="catalytic activity">
    <reaction evidence="13">
        <text>a lipid A disaccharide + ATP = a lipid IVA + ADP + H(+)</text>
        <dbReference type="Rhea" id="RHEA:67840"/>
        <dbReference type="ChEBI" id="CHEBI:15378"/>
        <dbReference type="ChEBI" id="CHEBI:30616"/>
        <dbReference type="ChEBI" id="CHEBI:176343"/>
        <dbReference type="ChEBI" id="CHEBI:176425"/>
        <dbReference type="ChEBI" id="CHEBI:456216"/>
        <dbReference type="EC" id="2.7.1.130"/>
    </reaction>
</comment>
<sequence length="336" mass="36168">MSGHRGTPPAWWFGDRAPPLPARALASLYGGAIALRRALYRKHLLRSQRVPVPVLVVGNLIAGGSGKTPLVIALVERLRAAGWTPGVASRGHGRDDAGQGRWVEPSTDPRLGGDEPVLIALRTHANVRVDADRVAAARALVAEGCDIVVCDDGLQHYRLQRDVEIEVVDGVRRYGNGRLLPAGPLREPVERGARCDFRVLNVGSANGVEPGFGEWPMRLHATQARPLHGGRPQSLAAFTGQRVHAVAGIGDPERFFTMLRGLGIGVVPHAFPDHHRYVAGDLAFGSDLPVLMTEKDAVKCAAFATARHFSVGIDAQLPEAFWVALLDRLSACPRTQ</sequence>
<evidence type="ECO:0000256" key="2">
    <source>
        <dbReference type="ARBA" id="ARBA00004870"/>
    </source>
</evidence>
<comment type="caution">
    <text evidence="15">The sequence shown here is derived from an EMBL/GenBank/DDBJ whole genome shotgun (WGS) entry which is preliminary data.</text>
</comment>
<dbReference type="HAMAP" id="MF_00409">
    <property type="entry name" value="LpxK"/>
    <property type="match status" value="1"/>
</dbReference>
<name>A0A4R5TQI0_9GAMM</name>
<evidence type="ECO:0000256" key="9">
    <source>
        <dbReference type="ARBA" id="ARBA00022777"/>
    </source>
</evidence>
<keyword evidence="11 13" id="KW-0443">Lipid metabolism</keyword>
<keyword evidence="8 13" id="KW-0547">Nucleotide-binding</keyword>
<evidence type="ECO:0000256" key="6">
    <source>
        <dbReference type="ARBA" id="ARBA00022556"/>
    </source>
</evidence>
<evidence type="ECO:0000256" key="5">
    <source>
        <dbReference type="ARBA" id="ARBA00022516"/>
    </source>
</evidence>
<keyword evidence="5 13" id="KW-0444">Lipid biosynthesis</keyword>
<evidence type="ECO:0000256" key="8">
    <source>
        <dbReference type="ARBA" id="ARBA00022741"/>
    </source>
</evidence>
<keyword evidence="7 13" id="KW-0808">Transferase</keyword>
<feature type="binding site" evidence="13">
    <location>
        <begin position="61"/>
        <end position="68"/>
    </location>
    <ligand>
        <name>ATP</name>
        <dbReference type="ChEBI" id="CHEBI:30616"/>
    </ligand>
</feature>
<comment type="pathway">
    <text evidence="2 13">Glycolipid biosynthesis; lipid IV(A) biosynthesis; lipid IV(A) from (3R)-3-hydroxytetradecanoyl-[acyl-carrier-protein] and UDP-N-acetyl-alpha-D-glucosamine: step 6/6.</text>
</comment>
<evidence type="ECO:0000256" key="13">
    <source>
        <dbReference type="HAMAP-Rule" id="MF_00409"/>
    </source>
</evidence>
<evidence type="ECO:0000256" key="3">
    <source>
        <dbReference type="ARBA" id="ARBA00012071"/>
    </source>
</evidence>
<evidence type="ECO:0000256" key="4">
    <source>
        <dbReference type="ARBA" id="ARBA00016436"/>
    </source>
</evidence>